<dbReference type="Proteomes" id="UP000823388">
    <property type="component" value="Chromosome 4K"/>
</dbReference>
<evidence type="ECO:0000313" key="1">
    <source>
        <dbReference type="EMBL" id="KAG2614164.1"/>
    </source>
</evidence>
<name>A0A8T0TZW7_PANVG</name>
<accession>A0A8T0TZW7</accession>
<protein>
    <submittedName>
        <fullName evidence="1">Uncharacterized protein</fullName>
    </submittedName>
</protein>
<keyword evidence="2" id="KW-1185">Reference proteome</keyword>
<proteinExistence type="predicted"/>
<reference evidence="1" key="1">
    <citation type="submission" date="2020-05" db="EMBL/GenBank/DDBJ databases">
        <title>WGS assembly of Panicum virgatum.</title>
        <authorList>
            <person name="Lovell J.T."/>
            <person name="Jenkins J."/>
            <person name="Shu S."/>
            <person name="Juenger T.E."/>
            <person name="Schmutz J."/>
        </authorList>
    </citation>
    <scope>NUCLEOTIDE SEQUENCE</scope>
    <source>
        <strain evidence="1">AP13</strain>
    </source>
</reference>
<evidence type="ECO:0000313" key="2">
    <source>
        <dbReference type="Proteomes" id="UP000823388"/>
    </source>
</evidence>
<organism evidence="1 2">
    <name type="scientific">Panicum virgatum</name>
    <name type="common">Blackwell switchgrass</name>
    <dbReference type="NCBI Taxonomy" id="38727"/>
    <lineage>
        <taxon>Eukaryota</taxon>
        <taxon>Viridiplantae</taxon>
        <taxon>Streptophyta</taxon>
        <taxon>Embryophyta</taxon>
        <taxon>Tracheophyta</taxon>
        <taxon>Spermatophyta</taxon>
        <taxon>Magnoliopsida</taxon>
        <taxon>Liliopsida</taxon>
        <taxon>Poales</taxon>
        <taxon>Poaceae</taxon>
        <taxon>PACMAD clade</taxon>
        <taxon>Panicoideae</taxon>
        <taxon>Panicodae</taxon>
        <taxon>Paniceae</taxon>
        <taxon>Panicinae</taxon>
        <taxon>Panicum</taxon>
        <taxon>Panicum sect. Hiantes</taxon>
    </lineage>
</organism>
<sequence length="104" mass="11883">MISKSFFYFHYQFIMLRCLGLLILRLIAWRRASSWSTCSTADGVQLLPELPILLLQRGDLQLQVLLLMTEEGGSSSNDFASTHDQDVFCYPDETPFNGFSEALR</sequence>
<gene>
    <name evidence="1" type="ORF">PVAP13_4KG382302</name>
</gene>
<dbReference type="AlphaFoldDB" id="A0A8T0TZW7"/>
<dbReference type="EMBL" id="CM029043">
    <property type="protein sequence ID" value="KAG2614164.1"/>
    <property type="molecule type" value="Genomic_DNA"/>
</dbReference>
<comment type="caution">
    <text evidence="1">The sequence shown here is derived from an EMBL/GenBank/DDBJ whole genome shotgun (WGS) entry which is preliminary data.</text>
</comment>